<accession>A0AAN9S8G7</accession>
<feature type="region of interest" description="Disordered" evidence="1">
    <location>
        <begin position="20"/>
        <end position="43"/>
    </location>
</feature>
<comment type="caution">
    <text evidence="2">The sequence shown here is derived from an EMBL/GenBank/DDBJ whole genome shotgun (WGS) entry which is preliminary data.</text>
</comment>
<name>A0AAN9S8G7_PSOTE</name>
<organism evidence="2 3">
    <name type="scientific">Psophocarpus tetragonolobus</name>
    <name type="common">Winged bean</name>
    <name type="synonym">Dolichos tetragonolobus</name>
    <dbReference type="NCBI Taxonomy" id="3891"/>
    <lineage>
        <taxon>Eukaryota</taxon>
        <taxon>Viridiplantae</taxon>
        <taxon>Streptophyta</taxon>
        <taxon>Embryophyta</taxon>
        <taxon>Tracheophyta</taxon>
        <taxon>Spermatophyta</taxon>
        <taxon>Magnoliopsida</taxon>
        <taxon>eudicotyledons</taxon>
        <taxon>Gunneridae</taxon>
        <taxon>Pentapetalae</taxon>
        <taxon>rosids</taxon>
        <taxon>fabids</taxon>
        <taxon>Fabales</taxon>
        <taxon>Fabaceae</taxon>
        <taxon>Papilionoideae</taxon>
        <taxon>50 kb inversion clade</taxon>
        <taxon>NPAAA clade</taxon>
        <taxon>indigoferoid/millettioid clade</taxon>
        <taxon>Phaseoleae</taxon>
        <taxon>Psophocarpus</taxon>
    </lineage>
</organism>
<sequence length="147" mass="16387">MRDEGWRMVQKGRLGRVNEAKVGLPSKELKGESNSKGANTGRNGRVPTVNLFYKFEANEKGQQRLVTLKAEKLNGGFREKSLVPIQNSTPKSCFGSDTCNGNDIELEPNLPQKFVETIVDKGGEEQSVKVTLNFLPSRSNFRWEASN</sequence>
<dbReference type="Proteomes" id="UP001386955">
    <property type="component" value="Unassembled WGS sequence"/>
</dbReference>
<evidence type="ECO:0000256" key="1">
    <source>
        <dbReference type="SAM" id="MobiDB-lite"/>
    </source>
</evidence>
<dbReference type="EMBL" id="JAYMYS010000005">
    <property type="protein sequence ID" value="KAK7391232.1"/>
    <property type="molecule type" value="Genomic_DNA"/>
</dbReference>
<gene>
    <name evidence="2" type="ORF">VNO78_19644</name>
</gene>
<evidence type="ECO:0000313" key="2">
    <source>
        <dbReference type="EMBL" id="KAK7391232.1"/>
    </source>
</evidence>
<evidence type="ECO:0000313" key="3">
    <source>
        <dbReference type="Proteomes" id="UP001386955"/>
    </source>
</evidence>
<keyword evidence="3" id="KW-1185">Reference proteome</keyword>
<proteinExistence type="predicted"/>
<protein>
    <submittedName>
        <fullName evidence="2">Uncharacterized protein</fullName>
    </submittedName>
</protein>
<dbReference type="AlphaFoldDB" id="A0AAN9S8G7"/>
<reference evidence="2 3" key="1">
    <citation type="submission" date="2024-01" db="EMBL/GenBank/DDBJ databases">
        <title>The genomes of 5 underutilized Papilionoideae crops provide insights into root nodulation and disease resistanc.</title>
        <authorList>
            <person name="Jiang F."/>
        </authorList>
    </citation>
    <scope>NUCLEOTIDE SEQUENCE [LARGE SCALE GENOMIC DNA]</scope>
    <source>
        <strain evidence="2">DUOXIRENSHENG_FW03</strain>
        <tissue evidence="2">Leaves</tissue>
    </source>
</reference>